<dbReference type="OrthoDB" id="9757809at2"/>
<feature type="signal peptide" evidence="1">
    <location>
        <begin position="1"/>
        <end position="19"/>
    </location>
</feature>
<dbReference type="AlphaFoldDB" id="A0A1G9UGF5"/>
<dbReference type="Proteomes" id="UP000198510">
    <property type="component" value="Unassembled WGS sequence"/>
</dbReference>
<evidence type="ECO:0000256" key="1">
    <source>
        <dbReference type="SAM" id="SignalP"/>
    </source>
</evidence>
<dbReference type="STRING" id="1075417.SAMN05421823_11653"/>
<dbReference type="Pfam" id="PF15899">
    <property type="entry name" value="BNR_6"/>
    <property type="match status" value="1"/>
</dbReference>
<feature type="domain" description="Secretion system C-terminal sorting" evidence="2">
    <location>
        <begin position="392"/>
        <end position="462"/>
    </location>
</feature>
<evidence type="ECO:0000259" key="2">
    <source>
        <dbReference type="Pfam" id="PF18962"/>
    </source>
</evidence>
<reference evidence="3 4" key="1">
    <citation type="submission" date="2016-10" db="EMBL/GenBank/DDBJ databases">
        <authorList>
            <person name="de Groot N.N."/>
        </authorList>
    </citation>
    <scope>NUCLEOTIDE SEQUENCE [LARGE SCALE GENOMIC DNA]</scope>
    <source>
        <strain evidence="3 4">DSM 25186</strain>
    </source>
</reference>
<dbReference type="RefSeq" id="WP_089688284.1">
    <property type="nucleotide sequence ID" value="NZ_FNFO01000016.1"/>
</dbReference>
<name>A0A1G9UGF5_9BACT</name>
<proteinExistence type="predicted"/>
<gene>
    <name evidence="3" type="ORF">SAMN05421823_11653</name>
</gene>
<dbReference type="InterPro" id="IPR026444">
    <property type="entry name" value="Secre_tail"/>
</dbReference>
<organism evidence="3 4">
    <name type="scientific">Catalinimonas alkaloidigena</name>
    <dbReference type="NCBI Taxonomy" id="1075417"/>
    <lineage>
        <taxon>Bacteria</taxon>
        <taxon>Pseudomonadati</taxon>
        <taxon>Bacteroidota</taxon>
        <taxon>Cytophagia</taxon>
        <taxon>Cytophagales</taxon>
        <taxon>Catalimonadaceae</taxon>
        <taxon>Catalinimonas</taxon>
    </lineage>
</organism>
<dbReference type="SUPFAM" id="SSF63825">
    <property type="entry name" value="YWTD domain"/>
    <property type="match status" value="1"/>
</dbReference>
<dbReference type="CDD" id="cd15482">
    <property type="entry name" value="Sialidase_non-viral"/>
    <property type="match status" value="2"/>
</dbReference>
<accession>A0A1G9UGF5</accession>
<dbReference type="InterPro" id="IPR036278">
    <property type="entry name" value="Sialidase_sf"/>
</dbReference>
<dbReference type="InterPro" id="IPR015943">
    <property type="entry name" value="WD40/YVTN_repeat-like_dom_sf"/>
</dbReference>
<evidence type="ECO:0000313" key="3">
    <source>
        <dbReference type="EMBL" id="SDM58844.1"/>
    </source>
</evidence>
<sequence length="468" mass="51048">MLRLLTLVLLIGLSLRGGAQVPSPFWSETTATPVASTGLGNLSIAQDPTTDDIWVGTVEEGIFRSHDRGMTWEAVLPLEDLPVSFLAITPQGTVYALVGANALYRSDNGGESWSSTPLETTFSVTDLLVVGEDTLFAATGDLVEGPNDSGLFRGAGIFRSVDRGATWQALDLGLGSGRYVAHLARDRQGRLFAAVNEYHARDGRLLYSTDEGTSWYPMPTPRFETGGSAPNESSIVQIFALDVAPDDSLYLSYGGAFGSASTQVTLVHSFEGAVAALPWQHKQVVPIGYAWDYPEIHNLLFVPDRGHVYVNRRTMATPTNGSIFVSDDGQAPWQSVPLYPVGPRYHQCQFARQHDGRIFVVQEGDHRVYFTDHSQRTPTSAPQDEFAWAVSVFPNPADDFISVHVSDAAPVRLLLQDLTGRTVGQTERQPSGGHVTFPVAGLPRGVYLLSVTQRQRHFHTRVVLTSSH</sequence>
<dbReference type="InterPro" id="IPR002860">
    <property type="entry name" value="BNR_rpt"/>
</dbReference>
<dbReference type="Pfam" id="PF18962">
    <property type="entry name" value="Por_Secre_tail"/>
    <property type="match status" value="1"/>
</dbReference>
<dbReference type="InterPro" id="IPR052025">
    <property type="entry name" value="Xyloglucanase_GH74"/>
</dbReference>
<evidence type="ECO:0000313" key="4">
    <source>
        <dbReference type="Proteomes" id="UP000198510"/>
    </source>
</evidence>
<keyword evidence="1" id="KW-0732">Signal</keyword>
<dbReference type="Gene3D" id="2.130.10.10">
    <property type="entry name" value="YVTN repeat-like/Quinoprotein amine dehydrogenase"/>
    <property type="match status" value="2"/>
</dbReference>
<dbReference type="SUPFAM" id="SSF50939">
    <property type="entry name" value="Sialidases"/>
    <property type="match status" value="1"/>
</dbReference>
<dbReference type="GO" id="GO:0010411">
    <property type="term" value="P:xyloglucan metabolic process"/>
    <property type="evidence" value="ECO:0007669"/>
    <property type="project" value="TreeGrafter"/>
</dbReference>
<dbReference type="NCBIfam" id="TIGR04183">
    <property type="entry name" value="Por_Secre_tail"/>
    <property type="match status" value="1"/>
</dbReference>
<keyword evidence="4" id="KW-1185">Reference proteome</keyword>
<dbReference type="PANTHER" id="PTHR43739">
    <property type="entry name" value="XYLOGLUCANASE (EUROFUNG)"/>
    <property type="match status" value="1"/>
</dbReference>
<protein>
    <submittedName>
        <fullName evidence="3">Por secretion system C-terminal sorting domain-containing protein</fullName>
    </submittedName>
</protein>
<feature type="chain" id="PRO_5011667270" evidence="1">
    <location>
        <begin position="20"/>
        <end position="468"/>
    </location>
</feature>
<dbReference type="PANTHER" id="PTHR43739:SF5">
    <property type="entry name" value="EXO-ALPHA-SIALIDASE"/>
    <property type="match status" value="1"/>
</dbReference>
<dbReference type="EMBL" id="FNFO01000016">
    <property type="protein sequence ID" value="SDM58844.1"/>
    <property type="molecule type" value="Genomic_DNA"/>
</dbReference>